<gene>
    <name evidence="3" type="ordered locus">BC1002_0443</name>
</gene>
<reference evidence="3 4" key="2">
    <citation type="journal article" date="2012" name="J. Bacteriol.">
        <title>Genome Sequences of Burkholderia sp. Strains CCGE1002 and H160, Isolated from Legume Nodules in Mexico and Brazil.</title>
        <authorList>
            <person name="Ormeno-Orrillo E."/>
            <person name="Rogel M.A."/>
            <person name="Chueire L.M."/>
            <person name="Tiedje J.M."/>
            <person name="Martinez-Romero E."/>
            <person name="Hungria M."/>
        </authorList>
    </citation>
    <scope>NUCLEOTIDE SEQUENCE [LARGE SCALE GENOMIC DNA]</scope>
    <source>
        <strain evidence="3 4">CCGE1002</strain>
    </source>
</reference>
<evidence type="ECO:0000313" key="3">
    <source>
        <dbReference type="EMBL" id="ADG14545.1"/>
    </source>
</evidence>
<protein>
    <submittedName>
        <fullName evidence="3">Lipoprotein-like protein</fullName>
    </submittedName>
</protein>
<organism evidence="3 4">
    <name type="scientific">Paraburkholderia atlantica</name>
    <dbReference type="NCBI Taxonomy" id="2654982"/>
    <lineage>
        <taxon>Bacteria</taxon>
        <taxon>Pseudomonadati</taxon>
        <taxon>Pseudomonadota</taxon>
        <taxon>Betaproteobacteria</taxon>
        <taxon>Burkholderiales</taxon>
        <taxon>Burkholderiaceae</taxon>
        <taxon>Paraburkholderia</taxon>
    </lineage>
</organism>
<dbReference type="STRING" id="640511.BC1002_0443"/>
<name>D5WBZ0_PARAM</name>
<evidence type="ECO:0000256" key="2">
    <source>
        <dbReference type="SAM" id="Phobius"/>
    </source>
</evidence>
<feature type="transmembrane region" description="Helical" evidence="2">
    <location>
        <begin position="85"/>
        <end position="103"/>
    </location>
</feature>
<sequence>MLFSRVGIVQKSRTINLIFTAREDNCLRELKMANFGVGLVLLGILTALVGVGGFFDTRKVDRRFKTGYKNNEPDNRNFGRSAKRVLYGIGICIIGAAITSLSSPSGQGAPSASAVDVAASAPKVVSESAPASSNVVQLDPTPAEQKADSGVTLGSNERVVIPETGADPNTPKSITSVGSKGISPQVSTASVSCIEDGTFFGTNVCKSGTLAAAYDREVKEYEEAQARIGGKDVGVRIEQENWLDKVTRGCSDMTCLTDAFDARIADLHGRYRKDS</sequence>
<keyword evidence="2" id="KW-1133">Transmembrane helix</keyword>
<feature type="transmembrane region" description="Helical" evidence="2">
    <location>
        <begin position="35"/>
        <end position="55"/>
    </location>
</feature>
<dbReference type="EMBL" id="CP002013">
    <property type="protein sequence ID" value="ADG14545.1"/>
    <property type="molecule type" value="Genomic_DNA"/>
</dbReference>
<feature type="region of interest" description="Disordered" evidence="1">
    <location>
        <begin position="130"/>
        <end position="181"/>
    </location>
</feature>
<reference evidence="3 4" key="1">
    <citation type="submission" date="2010-04" db="EMBL/GenBank/DDBJ databases">
        <title>Complete sequence of chromosome 1 of Burkholderia sp. CCGE1002.</title>
        <authorList>
            <consortium name="US DOE Joint Genome Institute"/>
            <person name="Lucas S."/>
            <person name="Copeland A."/>
            <person name="Lapidus A."/>
            <person name="Cheng J.-F."/>
            <person name="Bruce D."/>
            <person name="Goodwin L."/>
            <person name="Pitluck S."/>
            <person name="Chertkov O."/>
            <person name="Detter J.C."/>
            <person name="Han C."/>
            <person name="Tapia R."/>
            <person name="Land M."/>
            <person name="Hauser L."/>
            <person name="Kyrpides N."/>
            <person name="Ovchinnikova G."/>
            <person name="Martinez-Romero E."/>
            <person name="Hernandez M.A.R."/>
            <person name="Tiedje J.M."/>
            <person name="Woyke T."/>
        </authorList>
    </citation>
    <scope>NUCLEOTIDE SEQUENCE [LARGE SCALE GENOMIC DNA]</scope>
    <source>
        <strain evidence="3 4">CCGE1002</strain>
    </source>
</reference>
<keyword evidence="2" id="KW-0812">Transmembrane</keyword>
<keyword evidence="3" id="KW-0449">Lipoprotein</keyword>
<keyword evidence="2" id="KW-0472">Membrane</keyword>
<feature type="compositionally biased region" description="Polar residues" evidence="1">
    <location>
        <begin position="170"/>
        <end position="181"/>
    </location>
</feature>
<evidence type="ECO:0000256" key="1">
    <source>
        <dbReference type="SAM" id="MobiDB-lite"/>
    </source>
</evidence>
<dbReference type="eggNOG" id="ENOG5030YBS">
    <property type="taxonomic scope" value="Bacteria"/>
</dbReference>
<proteinExistence type="predicted"/>
<evidence type="ECO:0000313" key="4">
    <source>
        <dbReference type="Proteomes" id="UP000002190"/>
    </source>
</evidence>
<dbReference type="AlphaFoldDB" id="D5WBZ0"/>
<dbReference type="HOGENOM" id="CLU_1131910_0_0_4"/>
<dbReference type="KEGG" id="bge:BC1002_0443"/>
<accession>D5WBZ0</accession>
<dbReference type="Proteomes" id="UP000002190">
    <property type="component" value="Chromosome 1"/>
</dbReference>